<dbReference type="RefSeq" id="WP_152292096.1">
    <property type="nucleotide sequence ID" value="NZ_CP041882.1"/>
</dbReference>
<accession>A0A517CLY5</accession>
<evidence type="ECO:0000313" key="2">
    <source>
        <dbReference type="EMBL" id="QDR66020.1"/>
    </source>
</evidence>
<proteinExistence type="predicted"/>
<dbReference type="AlphaFoldDB" id="A0A517CLY5"/>
<feature type="region of interest" description="Disordered" evidence="1">
    <location>
        <begin position="120"/>
        <end position="152"/>
    </location>
</feature>
<gene>
    <name evidence="2" type="ORF">FPV13_14035</name>
</gene>
<organism evidence="2">
    <name type="scientific">Mammaliicoccus sciuri</name>
    <name type="common">Staphylococcus sciuri</name>
    <dbReference type="NCBI Taxonomy" id="1296"/>
    <lineage>
        <taxon>Bacteria</taxon>
        <taxon>Bacillati</taxon>
        <taxon>Bacillota</taxon>
        <taxon>Bacilli</taxon>
        <taxon>Bacillales</taxon>
        <taxon>Staphylococcaceae</taxon>
        <taxon>Mammaliicoccus</taxon>
    </lineage>
</organism>
<name>A0A517CLY5_MAMSC</name>
<sequence>MANTKTQKPLTISNMKSENIVEFFVEISHWKKIADKLDQKKTWVYKYKKNLKSAAEEKNAFEALAETFTLREINLIIELFNDYIERPEDFQIRKKKQEVDLEEQAKTIEKHMKDMDLKYKNDNSDFEFPKNRKSTPEDIRKFWENEKQKDED</sequence>
<keyword evidence="2" id="KW-0614">Plasmid</keyword>
<protein>
    <submittedName>
        <fullName evidence="2">Uncharacterized protein</fullName>
    </submittedName>
</protein>
<evidence type="ECO:0000256" key="1">
    <source>
        <dbReference type="SAM" id="MobiDB-lite"/>
    </source>
</evidence>
<geneLocation type="plasmid" evidence="2">
    <name>pSSLNP162</name>
</geneLocation>
<reference evidence="2" key="1">
    <citation type="submission" date="2019-07" db="EMBL/GenBank/DDBJ databases">
        <title>Draft Genome Sequence of Megaplasmid-Bearing Staphylococcus scuiri strain B9-58B Isolated from Retail Pork.</title>
        <authorList>
            <person name="Neyaz L."/>
            <person name="Karki A.B."/>
            <person name="Fakhr M.K."/>
        </authorList>
    </citation>
    <scope>NUCLEOTIDE SEQUENCE</scope>
    <source>
        <strain evidence="2">B9-58B</strain>
        <plasmid evidence="2">pSSLNP162</plasmid>
    </source>
</reference>
<dbReference type="EMBL" id="CP041882">
    <property type="protein sequence ID" value="QDR66020.1"/>
    <property type="molecule type" value="Genomic_DNA"/>
</dbReference>